<reference evidence="3 4" key="1">
    <citation type="submission" date="2017-12" db="EMBL/GenBank/DDBJ databases">
        <title>Genomic analysis of Paracoccus sp. CBA4604.</title>
        <authorList>
            <person name="Roh S.W."/>
            <person name="Kim J.Y."/>
            <person name="Kim J.S."/>
        </authorList>
    </citation>
    <scope>NUCLEOTIDE SEQUENCE [LARGE SCALE GENOMIC DNA]</scope>
    <source>
        <strain evidence="3 4">CBA4604</strain>
        <plasmid evidence="4">pcba4604-01</plasmid>
    </source>
</reference>
<evidence type="ECO:0000256" key="2">
    <source>
        <dbReference type="SAM" id="MobiDB-lite"/>
    </source>
</evidence>
<keyword evidence="4" id="KW-1185">Reference proteome</keyword>
<organism evidence="3 4">
    <name type="scientific">Paracoccus jeotgali</name>
    <dbReference type="NCBI Taxonomy" id="2065379"/>
    <lineage>
        <taxon>Bacteria</taxon>
        <taxon>Pseudomonadati</taxon>
        <taxon>Pseudomonadota</taxon>
        <taxon>Alphaproteobacteria</taxon>
        <taxon>Rhodobacterales</taxon>
        <taxon>Paracoccaceae</taxon>
        <taxon>Paracoccus</taxon>
    </lineage>
</organism>
<comment type="similarity">
    <text evidence="1">Belongs to the enoyl-CoA hydratase/isomerase family.</text>
</comment>
<gene>
    <name evidence="3" type="ORF">CYR75_15100</name>
</gene>
<keyword evidence="3" id="KW-0614">Plasmid</keyword>
<dbReference type="GO" id="GO:0003824">
    <property type="term" value="F:catalytic activity"/>
    <property type="evidence" value="ECO:0007669"/>
    <property type="project" value="UniProtKB-ARBA"/>
</dbReference>
<dbReference type="Gene3D" id="1.10.12.10">
    <property type="entry name" value="Lyase 2-enoyl-coa Hydratase, Chain A, domain 2"/>
    <property type="match status" value="1"/>
</dbReference>
<dbReference type="OrthoDB" id="9781757at2"/>
<feature type="region of interest" description="Disordered" evidence="2">
    <location>
        <begin position="250"/>
        <end position="269"/>
    </location>
</feature>
<dbReference type="AlphaFoldDB" id="A0A2K9MMA8"/>
<sequence>MIDMTEQQTILEVVADGVAQLTLNRPDAMNTMTPAFLDDVLAQLERVTDDPTIRVMILTGAGRAFCAGGDLKRGPGGAVAGDPPLASQTGRLRNFMRSSQLLRDMPKITISAINGACAGAGFSWACATDLRFASSKARFATAFRNAGLSGDFGGTWLLPRIVGGGRARDLYLRSKPITAQEALDMGLVSGIEEPDVLLDAVLEIARDLAAAAPLALPLIKQNLNDADEISFAEALDREARRHSSMVATADGTEAARAFTEKRQPKWTGK</sequence>
<evidence type="ECO:0000313" key="4">
    <source>
        <dbReference type="Proteomes" id="UP000234882"/>
    </source>
</evidence>
<geneLocation type="plasmid" evidence="4">
    <name>pcba4604-01</name>
</geneLocation>
<dbReference type="InterPro" id="IPR001753">
    <property type="entry name" value="Enoyl-CoA_hydra/iso"/>
</dbReference>
<dbReference type="InterPro" id="IPR029045">
    <property type="entry name" value="ClpP/crotonase-like_dom_sf"/>
</dbReference>
<evidence type="ECO:0000256" key="1">
    <source>
        <dbReference type="ARBA" id="ARBA00005254"/>
    </source>
</evidence>
<dbReference type="Proteomes" id="UP000234882">
    <property type="component" value="Plasmid pCBA4604-01"/>
</dbReference>
<dbReference type="CDD" id="cd06558">
    <property type="entry name" value="crotonase-like"/>
    <property type="match status" value="1"/>
</dbReference>
<dbReference type="Gene3D" id="3.90.226.10">
    <property type="entry name" value="2-enoyl-CoA Hydratase, Chain A, domain 1"/>
    <property type="match status" value="1"/>
</dbReference>
<protein>
    <submittedName>
        <fullName evidence="3">Enoyl-CoA hydratase</fullName>
    </submittedName>
</protein>
<dbReference type="RefSeq" id="WP_101501093.1">
    <property type="nucleotide sequence ID" value="NZ_CP025584.1"/>
</dbReference>
<dbReference type="InterPro" id="IPR014748">
    <property type="entry name" value="Enoyl-CoA_hydra_C"/>
</dbReference>
<name>A0A2K9MMA8_9RHOB</name>
<dbReference type="PANTHER" id="PTHR43459">
    <property type="entry name" value="ENOYL-COA HYDRATASE"/>
    <property type="match status" value="1"/>
</dbReference>
<dbReference type="SUPFAM" id="SSF52096">
    <property type="entry name" value="ClpP/crotonase"/>
    <property type="match status" value="1"/>
</dbReference>
<proteinExistence type="inferred from homology"/>
<dbReference type="PANTHER" id="PTHR43459:SF1">
    <property type="entry name" value="EG:BACN32G11.4 PROTEIN"/>
    <property type="match status" value="1"/>
</dbReference>
<accession>A0A2K9MMA8</accession>
<evidence type="ECO:0000313" key="3">
    <source>
        <dbReference type="EMBL" id="AUM75755.1"/>
    </source>
</evidence>
<dbReference type="Pfam" id="PF00378">
    <property type="entry name" value="ECH_1"/>
    <property type="match status" value="1"/>
</dbReference>
<dbReference type="KEGG" id="paru:CYR75_15100"/>
<dbReference type="EMBL" id="CP025584">
    <property type="protein sequence ID" value="AUM75755.1"/>
    <property type="molecule type" value="Genomic_DNA"/>
</dbReference>